<evidence type="ECO:0000313" key="11">
    <source>
        <dbReference type="Proteomes" id="UP001139462"/>
    </source>
</evidence>
<dbReference type="PANTHER" id="PTHR12147:SF56">
    <property type="entry name" value="AMINOPEPTIDASE YDR415C-RELATED"/>
    <property type="match status" value="1"/>
</dbReference>
<evidence type="ECO:0000259" key="8">
    <source>
        <dbReference type="Pfam" id="PF04389"/>
    </source>
</evidence>
<reference evidence="10" key="1">
    <citation type="submission" date="2021-09" db="EMBL/GenBank/DDBJ databases">
        <title>Genome of Aequorivita sp. strain F64183.</title>
        <authorList>
            <person name="Wang Y."/>
        </authorList>
    </citation>
    <scope>NUCLEOTIDE SEQUENCE</scope>
    <source>
        <strain evidence="10">F64183</strain>
    </source>
</reference>
<evidence type="ECO:0000256" key="2">
    <source>
        <dbReference type="ARBA" id="ARBA00022670"/>
    </source>
</evidence>
<name>A0A9X1U391_9FLAO</name>
<keyword evidence="5" id="KW-0378">Hydrolase</keyword>
<dbReference type="GO" id="GO:0046872">
    <property type="term" value="F:metal ion binding"/>
    <property type="evidence" value="ECO:0007669"/>
    <property type="project" value="UniProtKB-KW"/>
</dbReference>
<dbReference type="SUPFAM" id="SSF53187">
    <property type="entry name" value="Zn-dependent exopeptidases"/>
    <property type="match status" value="1"/>
</dbReference>
<evidence type="ECO:0000256" key="1">
    <source>
        <dbReference type="ARBA" id="ARBA00022438"/>
    </source>
</evidence>
<dbReference type="GO" id="GO:0008235">
    <property type="term" value="F:metalloexopeptidase activity"/>
    <property type="evidence" value="ECO:0007669"/>
    <property type="project" value="InterPro"/>
</dbReference>
<keyword evidence="3" id="KW-0479">Metal-binding</keyword>
<dbReference type="Proteomes" id="UP001139462">
    <property type="component" value="Unassembled WGS sequence"/>
</dbReference>
<keyword evidence="2" id="KW-0645">Protease</keyword>
<keyword evidence="6" id="KW-0862">Zinc</keyword>
<evidence type="ECO:0000256" key="3">
    <source>
        <dbReference type="ARBA" id="ARBA00022723"/>
    </source>
</evidence>
<evidence type="ECO:0000259" key="9">
    <source>
        <dbReference type="Pfam" id="PF18962"/>
    </source>
</evidence>
<dbReference type="RefSeq" id="WP_237606293.1">
    <property type="nucleotide sequence ID" value="NZ_JAIRBB010000001.1"/>
</dbReference>
<dbReference type="Pfam" id="PF18962">
    <property type="entry name" value="Por_Secre_tail"/>
    <property type="match status" value="1"/>
</dbReference>
<keyword evidence="11" id="KW-1185">Reference proteome</keyword>
<dbReference type="AlphaFoldDB" id="A0A9X1U391"/>
<dbReference type="InterPro" id="IPR045175">
    <property type="entry name" value="M28_fam"/>
</dbReference>
<evidence type="ECO:0000256" key="4">
    <source>
        <dbReference type="ARBA" id="ARBA00022729"/>
    </source>
</evidence>
<protein>
    <submittedName>
        <fullName evidence="10">M20/M25/M40 family metallo-hydrolase</fullName>
    </submittedName>
</protein>
<keyword evidence="1" id="KW-0031">Aminopeptidase</keyword>
<proteinExistence type="predicted"/>
<sequence length="481" mass="53759">MKNFTTTFILFFFLATAVIAQNNDSFYATMSGETALKFKQLYPNDIQILATKSNESAVYLTEEVSHKIHESVQIHGPGYIFRPSKEKALQALNRVQNRNSFLEYTITETDLVNECLDLVNNQNIEDDILELQAYGTRHHETSQGEQSVYDLKAKWDAMIAQSGRTDIHTRIYNHQNTPMPSVILTIDGANTPDEYVIIGGHLDSTSFWDINDAPGADDNASGISSLNEMIRVLIAKEFVPNRTIEVMAYAAEEIGLVGSEEIASEYASNGINVGAYVQFDMTGYNGSNEDVWISTDWYNSSALNNFLVDLMDHYNGTGNHAFTYNFTECGYGCSDHASWANNGYEAAFPFEAKFSESNPKIHTDEDIYSFFDTPEHSAKFTKLGLQFLIEAAKPQTMSVNDFSENAIAVFVNENILNYRLNNLTTNVSDISIYNIGGQSVFTEKASSQSGSVNLTALDNGFYIVKFNFTNGRTLSKKFILN</sequence>
<comment type="caution">
    <text evidence="10">The sequence shown here is derived from an EMBL/GenBank/DDBJ whole genome shotgun (WGS) entry which is preliminary data.</text>
</comment>
<feature type="domain" description="Peptidase M28" evidence="8">
    <location>
        <begin position="182"/>
        <end position="373"/>
    </location>
</feature>
<evidence type="ECO:0000256" key="7">
    <source>
        <dbReference type="SAM" id="SignalP"/>
    </source>
</evidence>
<dbReference type="Gene3D" id="3.40.630.10">
    <property type="entry name" value="Zn peptidases"/>
    <property type="match status" value="1"/>
</dbReference>
<dbReference type="GO" id="GO:0006508">
    <property type="term" value="P:proteolysis"/>
    <property type="evidence" value="ECO:0007669"/>
    <property type="project" value="UniProtKB-KW"/>
</dbReference>
<dbReference type="GO" id="GO:0004177">
    <property type="term" value="F:aminopeptidase activity"/>
    <property type="evidence" value="ECO:0007669"/>
    <property type="project" value="UniProtKB-KW"/>
</dbReference>
<feature type="domain" description="Secretion system C-terminal sorting" evidence="9">
    <location>
        <begin position="415"/>
        <end position="479"/>
    </location>
</feature>
<feature type="signal peptide" evidence="7">
    <location>
        <begin position="1"/>
        <end position="20"/>
    </location>
</feature>
<dbReference type="InterPro" id="IPR026444">
    <property type="entry name" value="Secre_tail"/>
</dbReference>
<organism evidence="10 11">
    <name type="scientific">Aequorivita xiaoshiensis</name>
    <dbReference type="NCBI Taxonomy" id="2874476"/>
    <lineage>
        <taxon>Bacteria</taxon>
        <taxon>Pseudomonadati</taxon>
        <taxon>Bacteroidota</taxon>
        <taxon>Flavobacteriia</taxon>
        <taxon>Flavobacteriales</taxon>
        <taxon>Flavobacteriaceae</taxon>
        <taxon>Aequorivita</taxon>
    </lineage>
</organism>
<keyword evidence="4 7" id="KW-0732">Signal</keyword>
<evidence type="ECO:0000256" key="6">
    <source>
        <dbReference type="ARBA" id="ARBA00022833"/>
    </source>
</evidence>
<dbReference type="EMBL" id="JAIRBB010000001">
    <property type="protein sequence ID" value="MCG2429570.1"/>
    <property type="molecule type" value="Genomic_DNA"/>
</dbReference>
<accession>A0A9X1U391</accession>
<dbReference type="NCBIfam" id="TIGR04183">
    <property type="entry name" value="Por_Secre_tail"/>
    <property type="match status" value="1"/>
</dbReference>
<evidence type="ECO:0000256" key="5">
    <source>
        <dbReference type="ARBA" id="ARBA00022801"/>
    </source>
</evidence>
<dbReference type="PANTHER" id="PTHR12147">
    <property type="entry name" value="METALLOPEPTIDASE M28 FAMILY MEMBER"/>
    <property type="match status" value="1"/>
</dbReference>
<feature type="chain" id="PRO_5040956188" evidence="7">
    <location>
        <begin position="21"/>
        <end position="481"/>
    </location>
</feature>
<gene>
    <name evidence="10" type="ORF">K8344_00420</name>
</gene>
<dbReference type="Pfam" id="PF04389">
    <property type="entry name" value="Peptidase_M28"/>
    <property type="match status" value="1"/>
</dbReference>
<evidence type="ECO:0000313" key="10">
    <source>
        <dbReference type="EMBL" id="MCG2429570.1"/>
    </source>
</evidence>
<dbReference type="InterPro" id="IPR007484">
    <property type="entry name" value="Peptidase_M28"/>
</dbReference>